<dbReference type="EMBL" id="MBTG01000001">
    <property type="protein sequence ID" value="OPH61702.1"/>
    <property type="molecule type" value="Genomic_DNA"/>
</dbReference>
<comment type="caution">
    <text evidence="2">The sequence shown here is derived from an EMBL/GenBank/DDBJ whole genome shotgun (WGS) entry which is preliminary data.</text>
</comment>
<accession>A0A1V4HSA2</accession>
<evidence type="ECO:0000313" key="2">
    <source>
        <dbReference type="EMBL" id="OPH61702.1"/>
    </source>
</evidence>
<evidence type="ECO:0000313" key="3">
    <source>
        <dbReference type="Proteomes" id="UP000190626"/>
    </source>
</evidence>
<dbReference type="AlphaFoldDB" id="A0A1V4HSA2"/>
<gene>
    <name evidence="2" type="ORF">BC351_00220</name>
</gene>
<proteinExistence type="predicted"/>
<dbReference type="InterPro" id="IPR043718">
    <property type="entry name" value="DUF5659"/>
</dbReference>
<dbReference type="Proteomes" id="UP000190626">
    <property type="component" value="Unassembled WGS sequence"/>
</dbReference>
<dbReference type="OrthoDB" id="9930144at2"/>
<sequence length="73" mass="8454">MDKYYTTFSLNIAAFLKSNGVKILKVEKENGKATFYFEKNDQVKTLVDMYLNDSTLKRFISAFRDIKDMAVNA</sequence>
<name>A0A1V4HSA2_9BACL</name>
<organism evidence="2 3">
    <name type="scientific">Paenibacillus ferrarius</name>
    <dbReference type="NCBI Taxonomy" id="1469647"/>
    <lineage>
        <taxon>Bacteria</taxon>
        <taxon>Bacillati</taxon>
        <taxon>Bacillota</taxon>
        <taxon>Bacilli</taxon>
        <taxon>Bacillales</taxon>
        <taxon>Paenibacillaceae</taxon>
        <taxon>Paenibacillus</taxon>
    </lineage>
</organism>
<keyword evidence="3" id="KW-1185">Reference proteome</keyword>
<evidence type="ECO:0000259" key="1">
    <source>
        <dbReference type="Pfam" id="PF18903"/>
    </source>
</evidence>
<protein>
    <recommendedName>
        <fullName evidence="1">DUF5659 domain-containing protein</fullName>
    </recommendedName>
</protein>
<dbReference type="RefSeq" id="WP_079408698.1">
    <property type="nucleotide sequence ID" value="NZ_MBTG01000001.1"/>
</dbReference>
<reference evidence="3" key="1">
    <citation type="submission" date="2016-07" db="EMBL/GenBank/DDBJ databases">
        <authorList>
            <person name="Florea S."/>
            <person name="Webb J.S."/>
            <person name="Jaromczyk J."/>
            <person name="Schardl C.L."/>
        </authorList>
    </citation>
    <scope>NUCLEOTIDE SEQUENCE [LARGE SCALE GENOMIC DNA]</scope>
    <source>
        <strain evidence="3">CY1</strain>
    </source>
</reference>
<dbReference type="Pfam" id="PF18903">
    <property type="entry name" value="DUF5659"/>
    <property type="match status" value="1"/>
</dbReference>
<dbReference type="STRING" id="1469647.BC351_00220"/>
<feature type="domain" description="DUF5659" evidence="1">
    <location>
        <begin position="3"/>
        <end position="71"/>
    </location>
</feature>